<dbReference type="RefSeq" id="WP_009515575.1">
    <property type="nucleotide sequence ID" value="NZ_CCAE010000078.1"/>
</dbReference>
<dbReference type="GO" id="GO:0008721">
    <property type="term" value="F:D-serine ammonia-lyase activity"/>
    <property type="evidence" value="ECO:0007669"/>
    <property type="project" value="UniProtKB-EC"/>
</dbReference>
<evidence type="ECO:0000256" key="2">
    <source>
        <dbReference type="ARBA" id="ARBA00022898"/>
    </source>
</evidence>
<dbReference type="GO" id="GO:0016836">
    <property type="term" value="F:hydro-lyase activity"/>
    <property type="evidence" value="ECO:0007669"/>
    <property type="project" value="UniProtKB-UniRule"/>
</dbReference>
<keyword evidence="3 4" id="KW-0456">Lyase</keyword>
<organism evidence="6 7">
    <name type="scientific">Hydrogenophaga intermedia</name>
    <dbReference type="NCBI Taxonomy" id="65786"/>
    <lineage>
        <taxon>Bacteria</taxon>
        <taxon>Pseudomonadati</taxon>
        <taxon>Pseudomonadota</taxon>
        <taxon>Betaproteobacteria</taxon>
        <taxon>Burkholderiales</taxon>
        <taxon>Comamonadaceae</taxon>
        <taxon>Hydrogenophaga</taxon>
    </lineage>
</organism>
<evidence type="ECO:0000313" key="6">
    <source>
        <dbReference type="EMBL" id="CDN90351.1"/>
    </source>
</evidence>
<feature type="modified residue" description="N6-(pyridoxal phosphate)lysine" evidence="4">
    <location>
        <position position="115"/>
    </location>
</feature>
<comment type="similarity">
    <text evidence="4">Belongs to the serine/threonine dehydratase family. DsdA subfamily.</text>
</comment>
<sequence>MAASSEHLPDAAARIGPALLTRLREREPLLWVNPHAESMAAGAGALEAGFDIAAAAARFNRFRGLMRALFPALEPLDGRVESGLLPLSRFSALLGGQGAWFLKGDHALPVAGSVKARGGFHEVLAHAERLATAHGLLQPGQDPIVLQQPAARAVFSRHTISVGSTGNLGLGIGLIAAGLGFQAEVHMSADAKEWKKRRLRERGIRVVEHAGDFADALEGGRQRAATDPSVHFVDDERSAELFLGYAVAAQELARQLDAIGRTPSRERPLFVHLPCGVGGSPGGITYGLKALFGDAVHTFFAEPVAAPCMLVQLAASGQGPLSVYDIGLDNKTDADGLAVAQASHLVAPMMKRRLSGVFTVRDDDLLRDVCRLQRTEGLLLEPSAIAAARGPLFLAQSEAGRAYLDAHGLRSCHSNATHVIWATGGSLVPAEEHARYQAKGAELLGSG</sequence>
<dbReference type="NCBIfam" id="TIGR02035">
    <property type="entry name" value="D_Ser_am_lyase"/>
    <property type="match status" value="1"/>
</dbReference>
<keyword evidence="7" id="KW-1185">Reference proteome</keyword>
<evidence type="ECO:0000256" key="1">
    <source>
        <dbReference type="ARBA" id="ARBA00001933"/>
    </source>
</evidence>
<dbReference type="InterPro" id="IPR001926">
    <property type="entry name" value="TrpB-like_PALP"/>
</dbReference>
<dbReference type="EC" id="4.3.1.18" evidence="4"/>
<dbReference type="EMBL" id="CCAE010000078">
    <property type="protein sequence ID" value="CDN90351.1"/>
    <property type="molecule type" value="Genomic_DNA"/>
</dbReference>
<dbReference type="SUPFAM" id="SSF53686">
    <property type="entry name" value="Tryptophan synthase beta subunit-like PLP-dependent enzymes"/>
    <property type="match status" value="1"/>
</dbReference>
<dbReference type="PANTHER" id="PTHR48078:SF9">
    <property type="entry name" value="D-SERINE DEHYDRATASE"/>
    <property type="match status" value="1"/>
</dbReference>
<dbReference type="PANTHER" id="PTHR48078">
    <property type="entry name" value="THREONINE DEHYDRATASE, MITOCHONDRIAL-RELATED"/>
    <property type="match status" value="1"/>
</dbReference>
<proteinExistence type="inferred from homology"/>
<accession>A0A1L1Q0J0</accession>
<protein>
    <recommendedName>
        <fullName evidence="4">Probable D-serine dehydratase</fullName>
        <ecNumber evidence="4">4.3.1.18</ecNumber>
    </recommendedName>
    <alternativeName>
        <fullName evidence="4">D-serine deaminase</fullName>
        <shortName evidence="4">DSD</shortName>
    </alternativeName>
</protein>
<feature type="domain" description="Tryptophan synthase beta chain-like PALP" evidence="5">
    <location>
        <begin position="84"/>
        <end position="391"/>
    </location>
</feature>
<dbReference type="HAMAP" id="MF_01030">
    <property type="entry name" value="D_Ser_dehydrat"/>
    <property type="match status" value="1"/>
</dbReference>
<name>A0A1L1Q0J0_HYDIT</name>
<evidence type="ECO:0000256" key="4">
    <source>
        <dbReference type="HAMAP-Rule" id="MF_01030"/>
    </source>
</evidence>
<dbReference type="GO" id="GO:0036088">
    <property type="term" value="P:D-serine catabolic process"/>
    <property type="evidence" value="ECO:0007669"/>
    <property type="project" value="TreeGrafter"/>
</dbReference>
<dbReference type="InterPro" id="IPR011780">
    <property type="entry name" value="D_Ser_am_lyase"/>
</dbReference>
<evidence type="ECO:0000313" key="7">
    <source>
        <dbReference type="Proteomes" id="UP000028878"/>
    </source>
</evidence>
<dbReference type="AlphaFoldDB" id="A0A1L1Q0J0"/>
<dbReference type="InterPro" id="IPR036052">
    <property type="entry name" value="TrpB-like_PALP_sf"/>
</dbReference>
<evidence type="ECO:0000256" key="3">
    <source>
        <dbReference type="ARBA" id="ARBA00023239"/>
    </source>
</evidence>
<keyword evidence="2 4" id="KW-0663">Pyridoxal phosphate</keyword>
<gene>
    <name evidence="4 6" type="primary">dsdA</name>
    <name evidence="6" type="ORF">BN948_04795</name>
</gene>
<reference evidence="7" key="1">
    <citation type="submission" date="2014-02" db="EMBL/GenBank/DDBJ databases">
        <authorList>
            <person name="Gan H."/>
        </authorList>
    </citation>
    <scope>NUCLEOTIDE SEQUENCE [LARGE SCALE GENOMIC DNA]</scope>
    <source>
        <strain evidence="7">S1</strain>
    </source>
</reference>
<dbReference type="Proteomes" id="UP000028878">
    <property type="component" value="Unassembled WGS sequence"/>
</dbReference>
<evidence type="ECO:0000259" key="5">
    <source>
        <dbReference type="Pfam" id="PF00291"/>
    </source>
</evidence>
<dbReference type="InterPro" id="IPR050147">
    <property type="entry name" value="Ser/Thr_Dehydratase"/>
</dbReference>
<dbReference type="Gene3D" id="3.40.50.1100">
    <property type="match status" value="2"/>
</dbReference>
<comment type="cofactor">
    <cofactor evidence="1 4">
        <name>pyridoxal 5'-phosphate</name>
        <dbReference type="ChEBI" id="CHEBI:597326"/>
    </cofactor>
</comment>
<dbReference type="NCBIfam" id="NF002823">
    <property type="entry name" value="PRK02991.1"/>
    <property type="match status" value="1"/>
</dbReference>
<reference evidence="7" key="2">
    <citation type="submission" date="2014-11" db="EMBL/GenBank/DDBJ databases">
        <title>Draft genome sequence of Hydrogenophaga intermedia S1.</title>
        <authorList>
            <person name="Gan H.M."/>
            <person name="Chew T.H."/>
            <person name="Stolz A."/>
        </authorList>
    </citation>
    <scope>NUCLEOTIDE SEQUENCE [LARGE SCALE GENOMIC DNA]</scope>
    <source>
        <strain evidence="7">S1</strain>
    </source>
</reference>
<comment type="catalytic activity">
    <reaction evidence="4">
        <text>D-serine = pyruvate + NH4(+)</text>
        <dbReference type="Rhea" id="RHEA:13977"/>
        <dbReference type="ChEBI" id="CHEBI:15361"/>
        <dbReference type="ChEBI" id="CHEBI:28938"/>
        <dbReference type="ChEBI" id="CHEBI:35247"/>
        <dbReference type="EC" id="4.3.1.18"/>
    </reaction>
</comment>
<dbReference type="GO" id="GO:0009097">
    <property type="term" value="P:isoleucine biosynthetic process"/>
    <property type="evidence" value="ECO:0007669"/>
    <property type="project" value="TreeGrafter"/>
</dbReference>
<dbReference type="Pfam" id="PF00291">
    <property type="entry name" value="PALP"/>
    <property type="match status" value="1"/>
</dbReference>
<dbReference type="GO" id="GO:0030170">
    <property type="term" value="F:pyridoxal phosphate binding"/>
    <property type="evidence" value="ECO:0007669"/>
    <property type="project" value="InterPro"/>
</dbReference>